<keyword evidence="5" id="KW-0648">Protein biosynthesis</keyword>
<evidence type="ECO:0000256" key="1">
    <source>
        <dbReference type="ARBA" id="ARBA00008226"/>
    </source>
</evidence>
<comment type="caution">
    <text evidence="11">The sequence shown here is derived from an EMBL/GenBank/DDBJ whole genome shotgun (WGS) entry which is preliminary data.</text>
</comment>
<evidence type="ECO:0000256" key="3">
    <source>
        <dbReference type="ARBA" id="ARBA00022741"/>
    </source>
</evidence>
<evidence type="ECO:0000313" key="11">
    <source>
        <dbReference type="EMBL" id="GLX79080.1"/>
    </source>
</evidence>
<dbReference type="SUPFAM" id="SSF55681">
    <property type="entry name" value="Class II aaRS and biotin synthetases"/>
    <property type="match status" value="1"/>
</dbReference>
<dbReference type="Gene3D" id="3.30.70.380">
    <property type="entry name" value="Ferrodoxin-fold anticodon-binding domain"/>
    <property type="match status" value="1"/>
</dbReference>
<proteinExistence type="inferred from homology"/>
<organism evidence="11 12">
    <name type="scientific">Thalassotalea insulae</name>
    <dbReference type="NCBI Taxonomy" id="2056778"/>
    <lineage>
        <taxon>Bacteria</taxon>
        <taxon>Pseudomonadati</taxon>
        <taxon>Pseudomonadota</taxon>
        <taxon>Gammaproteobacteria</taxon>
        <taxon>Alteromonadales</taxon>
        <taxon>Colwelliaceae</taxon>
        <taxon>Thalassotalea</taxon>
    </lineage>
</organism>
<dbReference type="InterPro" id="IPR006195">
    <property type="entry name" value="aa-tRNA-synth_II"/>
</dbReference>
<dbReference type="InterPro" id="IPR036690">
    <property type="entry name" value="Fdx_antiC-bd_sf"/>
</dbReference>
<keyword evidence="4" id="KW-0067">ATP-binding</keyword>
<feature type="domain" description="FDX-ACB" evidence="10">
    <location>
        <begin position="265"/>
        <end position="370"/>
    </location>
</feature>
<evidence type="ECO:0000256" key="2">
    <source>
        <dbReference type="ARBA" id="ARBA00022598"/>
    </source>
</evidence>
<evidence type="ECO:0000313" key="12">
    <source>
        <dbReference type="Proteomes" id="UP001157186"/>
    </source>
</evidence>
<evidence type="ECO:0000256" key="8">
    <source>
        <dbReference type="ARBA" id="ARBA00031194"/>
    </source>
</evidence>
<keyword evidence="2" id="KW-0436">Ligase</keyword>
<dbReference type="InterPro" id="IPR005121">
    <property type="entry name" value="Fdx_antiC-bd"/>
</dbReference>
<dbReference type="Pfam" id="PF01409">
    <property type="entry name" value="tRNA-synt_2d"/>
    <property type="match status" value="1"/>
</dbReference>
<dbReference type="InterPro" id="IPR045864">
    <property type="entry name" value="aa-tRNA-synth_II/BPL/LPL"/>
</dbReference>
<dbReference type="EMBL" id="BSST01000001">
    <property type="protein sequence ID" value="GLX79080.1"/>
    <property type="molecule type" value="Genomic_DNA"/>
</dbReference>
<protein>
    <recommendedName>
        <fullName evidence="8">Phenylalanyl-tRNA synthetase</fullName>
    </recommendedName>
</protein>
<dbReference type="Gene3D" id="3.30.930.10">
    <property type="entry name" value="Bira Bifunctional Protein, Domain 2"/>
    <property type="match status" value="1"/>
</dbReference>
<dbReference type="PROSITE" id="PS51447">
    <property type="entry name" value="FDX_ACB"/>
    <property type="match status" value="1"/>
</dbReference>
<feature type="domain" description="Aminoacyl-transfer RNA synthetases class-II family profile" evidence="9">
    <location>
        <begin position="118"/>
        <end position="260"/>
    </location>
</feature>
<reference evidence="11 12" key="1">
    <citation type="submission" date="2023-03" db="EMBL/GenBank/DDBJ databases">
        <title>Draft genome sequence of Thalassotalea insulae KCTC 62186T.</title>
        <authorList>
            <person name="Sawabe T."/>
        </authorList>
    </citation>
    <scope>NUCLEOTIDE SEQUENCE [LARGE SCALE GENOMIC DNA]</scope>
    <source>
        <strain evidence="11 12">KCTC 62186</strain>
    </source>
</reference>
<evidence type="ECO:0000256" key="6">
    <source>
        <dbReference type="ARBA" id="ARBA00022946"/>
    </source>
</evidence>
<keyword evidence="6" id="KW-0809">Transit peptide</keyword>
<sequence length="373" mass="42327">MPILLTQESLTQALMLADLSDARYGQHAMQLMLKDIHSALAQQWQCRRQLVRTSPVVPLENNYDRLGYPSDGAARDARYTRYVSERLILRTQTSCAIPDLLAGLSIDPPKDLLLVLPGLVYRRDSIDRLHCGEPHQLDLWRIVDKHSGLKMDYQQLEQMIATVMQAAVPEMPWRIIASPHPYTEQGVQIDVLWQDEWVEVGECGLAARHILDQANLTEHTGLAMGLGLDRLLMLRKNIPDIRLLRNQDVRVKAQMQDLSPYQPVSLMPAIRRDLSLSVEQSLNEEQIGDILRQQLPDVASIESLTVKAETPYEDLPAAAHKRMGMLPGQKNVLLELVIRHIDKTLTDEQANDIRNKVYKLLHQGDVMELAVNS</sequence>
<dbReference type="RefSeq" id="WP_284244973.1">
    <property type="nucleotide sequence ID" value="NZ_BSST01000001.1"/>
</dbReference>
<comment type="similarity">
    <text evidence="1">Belongs to the class-II aminoacyl-tRNA synthetase family.</text>
</comment>
<keyword evidence="12" id="KW-1185">Reference proteome</keyword>
<evidence type="ECO:0000256" key="5">
    <source>
        <dbReference type="ARBA" id="ARBA00022917"/>
    </source>
</evidence>
<evidence type="ECO:0000256" key="7">
    <source>
        <dbReference type="ARBA" id="ARBA00023146"/>
    </source>
</evidence>
<name>A0ABQ6GT05_9GAMM</name>
<dbReference type="Proteomes" id="UP001157186">
    <property type="component" value="Unassembled WGS sequence"/>
</dbReference>
<accession>A0ABQ6GT05</accession>
<keyword evidence="7" id="KW-0030">Aminoacyl-tRNA synthetase</keyword>
<dbReference type="SMART" id="SM00896">
    <property type="entry name" value="FDX-ACB"/>
    <property type="match status" value="1"/>
</dbReference>
<evidence type="ECO:0000256" key="4">
    <source>
        <dbReference type="ARBA" id="ARBA00022840"/>
    </source>
</evidence>
<gene>
    <name evidence="11" type="ORF">tinsulaeT_24200</name>
</gene>
<evidence type="ECO:0000259" key="10">
    <source>
        <dbReference type="PROSITE" id="PS51447"/>
    </source>
</evidence>
<keyword evidence="3" id="KW-0547">Nucleotide-binding</keyword>
<dbReference type="SUPFAM" id="SSF54991">
    <property type="entry name" value="Anticodon-binding domain of PheRS"/>
    <property type="match status" value="1"/>
</dbReference>
<dbReference type="InterPro" id="IPR002319">
    <property type="entry name" value="Phenylalanyl-tRNA_Synthase"/>
</dbReference>
<dbReference type="PROSITE" id="PS50862">
    <property type="entry name" value="AA_TRNA_LIGASE_II"/>
    <property type="match status" value="1"/>
</dbReference>
<evidence type="ECO:0000259" key="9">
    <source>
        <dbReference type="PROSITE" id="PS50862"/>
    </source>
</evidence>